<evidence type="ECO:0000256" key="6">
    <source>
        <dbReference type="ARBA" id="ARBA00023014"/>
    </source>
</evidence>
<dbReference type="Pfam" id="PF04055">
    <property type="entry name" value="Radical_SAM"/>
    <property type="match status" value="1"/>
</dbReference>
<dbReference type="SFLD" id="SFLDG01067">
    <property type="entry name" value="SPASM/twitch_domain_containing"/>
    <property type="match status" value="1"/>
</dbReference>
<dbReference type="PANTHER" id="PTHR43787">
    <property type="entry name" value="FEMO COFACTOR BIOSYNTHESIS PROTEIN NIFB-RELATED"/>
    <property type="match status" value="1"/>
</dbReference>
<proteinExistence type="predicted"/>
<dbReference type="AlphaFoldDB" id="A0A0U9HPM9"/>
<evidence type="ECO:0000256" key="3">
    <source>
        <dbReference type="ARBA" id="ARBA00022691"/>
    </source>
</evidence>
<dbReference type="SUPFAM" id="SSF102114">
    <property type="entry name" value="Radical SAM enzymes"/>
    <property type="match status" value="1"/>
</dbReference>
<evidence type="ECO:0000256" key="2">
    <source>
        <dbReference type="ARBA" id="ARBA00022485"/>
    </source>
</evidence>
<dbReference type="RefSeq" id="WP_059176391.1">
    <property type="nucleotide sequence ID" value="NZ_BCNO01000001.1"/>
</dbReference>
<dbReference type="GO" id="GO:0046872">
    <property type="term" value="F:metal ion binding"/>
    <property type="evidence" value="ECO:0007669"/>
    <property type="project" value="UniProtKB-KW"/>
</dbReference>
<keyword evidence="9" id="KW-1185">Reference proteome</keyword>
<dbReference type="InterPro" id="IPR013785">
    <property type="entry name" value="Aldolase_TIM"/>
</dbReference>
<feature type="domain" description="Radical SAM core" evidence="7">
    <location>
        <begin position="7"/>
        <end position="226"/>
    </location>
</feature>
<sequence>MKFIEKILMPHLDWIQIEVSGLCNASCFYCPHTTHRKLWKGKNMSLEEFLKIKPYLKKVGLLYLQGWGEPFCNPDFFKFVEIGKKSGCKVGTTTNGMLIEQSHIEKIIELQMDVIAFSLTGIKKNDILRAGTKIDRVFKVISELNEMKIKKETSNPKIHIAYMLLRSNLDELEEIPKHLSSLGIDHIVISLLDFIPDSSLENESLIPKTEEDFNFLKDLASNFVKEAKKFNLSVSFNIPHPFKKGKTCSEKPLNAVFINSLGYVSPCVFTGIPAEGFKNTYFGNINERTLPSLWKSSKDFRKKFISDNSSLPCYSCPKRRIVEF</sequence>
<dbReference type="PANTHER" id="PTHR43787:SF10">
    <property type="entry name" value="COFACTOR MODIFYING PROTEIN"/>
    <property type="match status" value="1"/>
</dbReference>
<dbReference type="Proteomes" id="UP000054976">
    <property type="component" value="Unassembled WGS sequence"/>
</dbReference>
<dbReference type="InterPro" id="IPR034391">
    <property type="entry name" value="AdoMet-like_SPASM_containing"/>
</dbReference>
<dbReference type="GO" id="GO:0003824">
    <property type="term" value="F:catalytic activity"/>
    <property type="evidence" value="ECO:0007669"/>
    <property type="project" value="InterPro"/>
</dbReference>
<name>A0A0U9HPM9_9BACT</name>
<protein>
    <submittedName>
        <fullName evidence="8">Radical SAM additional 4Fe4S-binding SPASM domain-containing protein</fullName>
    </submittedName>
</protein>
<dbReference type="STRING" id="86166.TAGGR_11187"/>
<dbReference type="SFLD" id="SFLDG01387">
    <property type="entry name" value="BtrN-like_SPASM_domain_contain"/>
    <property type="match status" value="1"/>
</dbReference>
<reference evidence="9" key="1">
    <citation type="submission" date="2016-01" db="EMBL/GenBank/DDBJ databases">
        <title>Draft genome sequence of Thermodesulfovibrio aggregans strain TGE-P1.</title>
        <authorList>
            <person name="Sekiguchi Y."/>
            <person name="Ohashi A."/>
            <person name="Matsuura N."/>
            <person name="Tourlousse M.D."/>
        </authorList>
    </citation>
    <scope>NUCLEOTIDE SEQUENCE [LARGE SCALE GENOMIC DNA]</scope>
    <source>
        <strain evidence="9">TGE-P1</strain>
    </source>
</reference>
<evidence type="ECO:0000256" key="5">
    <source>
        <dbReference type="ARBA" id="ARBA00023004"/>
    </source>
</evidence>
<dbReference type="InterPro" id="IPR023885">
    <property type="entry name" value="4Fe4S-binding_SPASM_dom"/>
</dbReference>
<dbReference type="EMBL" id="BCNO01000001">
    <property type="protein sequence ID" value="GAQ94988.1"/>
    <property type="molecule type" value="Genomic_DNA"/>
</dbReference>
<keyword evidence="3" id="KW-0949">S-adenosyl-L-methionine</keyword>
<comment type="caution">
    <text evidence="8">The sequence shown here is derived from an EMBL/GenBank/DDBJ whole genome shotgun (WGS) entry which is preliminary data.</text>
</comment>
<keyword evidence="6" id="KW-0411">Iron-sulfur</keyword>
<dbReference type="SFLD" id="SFLDS00029">
    <property type="entry name" value="Radical_SAM"/>
    <property type="match status" value="1"/>
</dbReference>
<dbReference type="Pfam" id="PF13186">
    <property type="entry name" value="SPASM"/>
    <property type="match status" value="1"/>
</dbReference>
<evidence type="ECO:0000256" key="4">
    <source>
        <dbReference type="ARBA" id="ARBA00022723"/>
    </source>
</evidence>
<evidence type="ECO:0000259" key="7">
    <source>
        <dbReference type="PROSITE" id="PS51918"/>
    </source>
</evidence>
<evidence type="ECO:0000313" key="8">
    <source>
        <dbReference type="EMBL" id="GAQ94988.1"/>
    </source>
</evidence>
<evidence type="ECO:0000313" key="9">
    <source>
        <dbReference type="Proteomes" id="UP000054976"/>
    </source>
</evidence>
<dbReference type="OrthoDB" id="9810775at2"/>
<evidence type="ECO:0000256" key="1">
    <source>
        <dbReference type="ARBA" id="ARBA00001966"/>
    </source>
</evidence>
<gene>
    <name evidence="8" type="ORF">TAGGR_11187</name>
</gene>
<dbReference type="GO" id="GO:0051539">
    <property type="term" value="F:4 iron, 4 sulfur cluster binding"/>
    <property type="evidence" value="ECO:0007669"/>
    <property type="project" value="UniProtKB-KW"/>
</dbReference>
<dbReference type="InterPro" id="IPR007197">
    <property type="entry name" value="rSAM"/>
</dbReference>
<dbReference type="InterPro" id="IPR058240">
    <property type="entry name" value="rSAM_sf"/>
</dbReference>
<keyword evidence="4" id="KW-0479">Metal-binding</keyword>
<dbReference type="CDD" id="cd01335">
    <property type="entry name" value="Radical_SAM"/>
    <property type="match status" value="1"/>
</dbReference>
<organism evidence="8 9">
    <name type="scientific">Thermodesulfovibrio aggregans</name>
    <dbReference type="NCBI Taxonomy" id="86166"/>
    <lineage>
        <taxon>Bacteria</taxon>
        <taxon>Pseudomonadati</taxon>
        <taxon>Nitrospirota</taxon>
        <taxon>Thermodesulfovibrionia</taxon>
        <taxon>Thermodesulfovibrionales</taxon>
        <taxon>Thermodesulfovibrionaceae</taxon>
        <taxon>Thermodesulfovibrio</taxon>
    </lineage>
</organism>
<keyword evidence="2" id="KW-0004">4Fe-4S</keyword>
<dbReference type="PROSITE" id="PS51918">
    <property type="entry name" value="RADICAL_SAM"/>
    <property type="match status" value="1"/>
</dbReference>
<accession>A0A0U9HPM9</accession>
<keyword evidence="5" id="KW-0408">Iron</keyword>
<comment type="cofactor">
    <cofactor evidence="1">
        <name>[4Fe-4S] cluster</name>
        <dbReference type="ChEBI" id="CHEBI:49883"/>
    </cofactor>
</comment>
<dbReference type="Gene3D" id="3.20.20.70">
    <property type="entry name" value="Aldolase class I"/>
    <property type="match status" value="1"/>
</dbReference>